<evidence type="ECO:0000256" key="1">
    <source>
        <dbReference type="SAM" id="Phobius"/>
    </source>
</evidence>
<proteinExistence type="predicted"/>
<feature type="transmembrane region" description="Helical" evidence="1">
    <location>
        <begin position="171"/>
        <end position="191"/>
    </location>
</feature>
<dbReference type="PANTHER" id="PTHR34473">
    <property type="entry name" value="UPF0699 TRANSMEMBRANE PROTEIN YDBS"/>
    <property type="match status" value="1"/>
</dbReference>
<accession>A0ABS7PK31</accession>
<dbReference type="InterPro" id="IPR005182">
    <property type="entry name" value="YdbS-like_PH"/>
</dbReference>
<dbReference type="EMBL" id="JAINVV010000003">
    <property type="protein sequence ID" value="MBY8821650.1"/>
    <property type="molecule type" value="Genomic_DNA"/>
</dbReference>
<keyword evidence="1" id="KW-0812">Transmembrane</keyword>
<feature type="domain" description="YdbS-like PH" evidence="2">
    <location>
        <begin position="65"/>
        <end position="142"/>
    </location>
</feature>
<feature type="transmembrane region" description="Helical" evidence="1">
    <location>
        <begin position="377"/>
        <end position="394"/>
    </location>
</feature>
<dbReference type="Proteomes" id="UP000706039">
    <property type="component" value="Unassembled WGS sequence"/>
</dbReference>
<comment type="caution">
    <text evidence="3">The sequence shown here is derived from an EMBL/GenBank/DDBJ whole genome shotgun (WGS) entry which is preliminary data.</text>
</comment>
<keyword evidence="4" id="KW-1185">Reference proteome</keyword>
<dbReference type="RefSeq" id="WP_222988748.1">
    <property type="nucleotide sequence ID" value="NZ_JAINVV010000003.1"/>
</dbReference>
<dbReference type="PIRSF" id="PIRSF026631">
    <property type="entry name" value="UCP026631"/>
    <property type="match status" value="1"/>
</dbReference>
<feature type="domain" description="YdbS-like PH" evidence="2">
    <location>
        <begin position="396"/>
        <end position="471"/>
    </location>
</feature>
<dbReference type="InterPro" id="IPR014529">
    <property type="entry name" value="UCP026631"/>
</dbReference>
<dbReference type="PANTHER" id="PTHR34473:SF2">
    <property type="entry name" value="UPF0699 TRANSMEMBRANE PROTEIN YDBT"/>
    <property type="match status" value="1"/>
</dbReference>
<keyword evidence="1" id="KW-0472">Membrane</keyword>
<organism evidence="3 4">
    <name type="scientific">Sphingomonas colocasiae</name>
    <dbReference type="NCBI Taxonomy" id="1848973"/>
    <lineage>
        <taxon>Bacteria</taxon>
        <taxon>Pseudomonadati</taxon>
        <taxon>Pseudomonadota</taxon>
        <taxon>Alphaproteobacteria</taxon>
        <taxon>Sphingomonadales</taxon>
        <taxon>Sphingomonadaceae</taxon>
        <taxon>Sphingomonas</taxon>
    </lineage>
</organism>
<gene>
    <name evidence="3" type="ORF">K7G82_05060</name>
</gene>
<reference evidence="3 4" key="1">
    <citation type="submission" date="2021-08" db="EMBL/GenBank/DDBJ databases">
        <authorList>
            <person name="Tuo L."/>
        </authorList>
    </citation>
    <scope>NUCLEOTIDE SEQUENCE [LARGE SCALE GENOMIC DNA]</scope>
    <source>
        <strain evidence="3 4">JCM 31229</strain>
    </source>
</reference>
<protein>
    <submittedName>
        <fullName evidence="3">PH domain-containing protein</fullName>
    </submittedName>
</protein>
<evidence type="ECO:0000313" key="3">
    <source>
        <dbReference type="EMBL" id="MBY8821650.1"/>
    </source>
</evidence>
<dbReference type="Pfam" id="PF03703">
    <property type="entry name" value="bPH_2"/>
    <property type="match status" value="2"/>
</dbReference>
<feature type="transmembrane region" description="Helical" evidence="1">
    <location>
        <begin position="224"/>
        <end position="246"/>
    </location>
</feature>
<name>A0ABS7PK31_9SPHN</name>
<keyword evidence="1" id="KW-1133">Transmembrane helix</keyword>
<feature type="transmembrane region" description="Helical" evidence="1">
    <location>
        <begin position="352"/>
        <end position="371"/>
    </location>
</feature>
<feature type="transmembrane region" description="Helical" evidence="1">
    <location>
        <begin position="45"/>
        <end position="64"/>
    </location>
</feature>
<evidence type="ECO:0000259" key="2">
    <source>
        <dbReference type="Pfam" id="PF03703"/>
    </source>
</evidence>
<evidence type="ECO:0000313" key="4">
    <source>
        <dbReference type="Proteomes" id="UP000706039"/>
    </source>
</evidence>
<sequence>MTEPVVADRRLHPGTMLLRLLKALPQTLLVFPAILTMASDIGWRYFLPIAAGSLALSGLVRWVAWRCFRYGVGSGELVIEQGLIQRSRRTIPFDRIQDVDFEQGPLHRIFGLVRLRFETGGQGADEGVLDSVMVAEAERIRAAVRGAPRAIASDETAPAAAPLFIMPLGRVILSGLFNFSLLWIAGIFAVLQSASDWLPFDVRDIGAWIGLAERNLAGRVTPGAIAGVLLLAIMLGLASGVVKTLMRDFGFRLTRERTGFRCERGLLTRRDMLIPRTRIQLGQLLSGPVRRAAGFQTLAFQTLGMGEGEDGGGSQDAAPFARSDEIAAILAETGRLRLPGDARLIRVSRRHVWKALLPAAVILSVFVVVATMFDPRLILTGLAVPALLAFMLAERRSHRYVLDRDLLFIQAGFWRRALWILPIANIQTFGLRRNWLQRRLGLSTLIFDTAGAASGCGAAIRDLRNDLADALLHDVTERNRNGRVSRA</sequence>